<comment type="similarity">
    <text evidence="1 5 6">Belongs to the universal ribosomal protein uL11 family.</text>
</comment>
<dbReference type="PANTHER" id="PTHR11661">
    <property type="entry name" value="60S RIBOSOMAL PROTEIN L12"/>
    <property type="match status" value="1"/>
</dbReference>
<dbReference type="NCBIfam" id="TIGR01632">
    <property type="entry name" value="L11_bact"/>
    <property type="match status" value="1"/>
</dbReference>
<dbReference type="SUPFAM" id="SSF54747">
    <property type="entry name" value="Ribosomal L11/L12e N-terminal domain"/>
    <property type="match status" value="1"/>
</dbReference>
<evidence type="ECO:0000259" key="9">
    <source>
        <dbReference type="Pfam" id="PF03946"/>
    </source>
</evidence>
<dbReference type="InterPro" id="IPR000911">
    <property type="entry name" value="Ribosomal_uL11"/>
</dbReference>
<dbReference type="Pfam" id="PF00298">
    <property type="entry name" value="Ribosomal_L11"/>
    <property type="match status" value="1"/>
</dbReference>
<dbReference type="InterPro" id="IPR020784">
    <property type="entry name" value="Ribosomal_uL11_N"/>
</dbReference>
<dbReference type="HOGENOM" id="CLU_074237_2_0_10"/>
<evidence type="ECO:0000313" key="11">
    <source>
        <dbReference type="Proteomes" id="UP000008074"/>
    </source>
</evidence>
<dbReference type="SMART" id="SM00649">
    <property type="entry name" value="RL11"/>
    <property type="match status" value="1"/>
</dbReference>
<dbReference type="HAMAP" id="MF_00736">
    <property type="entry name" value="Ribosomal_uL11"/>
    <property type="match status" value="1"/>
</dbReference>
<name>C7LK31_KARMS</name>
<dbReference type="GO" id="GO:0070180">
    <property type="term" value="F:large ribosomal subunit rRNA binding"/>
    <property type="evidence" value="ECO:0007669"/>
    <property type="project" value="UniProtKB-UniRule"/>
</dbReference>
<dbReference type="KEGG" id="sms:SMDSEM_065"/>
<dbReference type="Pfam" id="PF03946">
    <property type="entry name" value="Ribosomal_L11_N"/>
    <property type="match status" value="1"/>
</dbReference>
<keyword evidence="4 5" id="KW-0687">Ribonucleoprotein</keyword>
<keyword evidence="5 7" id="KW-0699">rRNA-binding</keyword>
<dbReference type="GO" id="GO:0003735">
    <property type="term" value="F:structural constituent of ribosome"/>
    <property type="evidence" value="ECO:0007669"/>
    <property type="project" value="InterPro"/>
</dbReference>
<dbReference type="Gene3D" id="1.10.10.250">
    <property type="entry name" value="Ribosomal protein L11, C-terminal domain"/>
    <property type="match status" value="1"/>
</dbReference>
<keyword evidence="5 7" id="KW-0694">RNA-binding</keyword>
<dbReference type="EMBL" id="CP001605">
    <property type="protein sequence ID" value="ACU52793.1"/>
    <property type="molecule type" value="Genomic_DNA"/>
</dbReference>
<evidence type="ECO:0000256" key="1">
    <source>
        <dbReference type="ARBA" id="ARBA00010537"/>
    </source>
</evidence>
<dbReference type="InterPro" id="IPR036796">
    <property type="entry name" value="Ribosomal_uL11_N_sf"/>
</dbReference>
<dbReference type="InterPro" id="IPR020783">
    <property type="entry name" value="Ribosomal_uL11_C"/>
</dbReference>
<evidence type="ECO:0000259" key="8">
    <source>
        <dbReference type="Pfam" id="PF00298"/>
    </source>
</evidence>
<comment type="subunit">
    <text evidence="5">Part of the ribosomal stalk of the 50S ribosomal subunit. Interacts with L10 and the large rRNA to form the base of the stalk. L10 forms an elongated spine to which L12 dimers bind in a sequential fashion forming a multimeric L10(L12)X complex.</text>
</comment>
<evidence type="ECO:0000256" key="2">
    <source>
        <dbReference type="ARBA" id="ARBA00022481"/>
    </source>
</evidence>
<dbReference type="GO" id="GO:0022625">
    <property type="term" value="C:cytosolic large ribosomal subunit"/>
    <property type="evidence" value="ECO:0007669"/>
    <property type="project" value="TreeGrafter"/>
</dbReference>
<evidence type="ECO:0000256" key="3">
    <source>
        <dbReference type="ARBA" id="ARBA00022980"/>
    </source>
</evidence>
<keyword evidence="3 5" id="KW-0689">Ribosomal protein</keyword>
<evidence type="ECO:0000256" key="7">
    <source>
        <dbReference type="RuleBase" id="RU003979"/>
    </source>
</evidence>
<feature type="domain" description="Large ribosomal subunit protein uL11 N-terminal" evidence="9">
    <location>
        <begin position="21"/>
        <end position="78"/>
    </location>
</feature>
<protein>
    <recommendedName>
        <fullName evidence="5">Large ribosomal subunit protein uL11</fullName>
    </recommendedName>
</protein>
<evidence type="ECO:0000256" key="6">
    <source>
        <dbReference type="RuleBase" id="RU003978"/>
    </source>
</evidence>
<proteinExistence type="inferred from homology"/>
<evidence type="ECO:0000256" key="5">
    <source>
        <dbReference type="HAMAP-Rule" id="MF_00736"/>
    </source>
</evidence>
<comment type="PTM">
    <text evidence="5 7">One or more lysine residues are methylated.</text>
</comment>
<gene>
    <name evidence="5 10" type="primary">rplK</name>
    <name evidence="10" type="ordered locus">SMDSEM_065</name>
</gene>
<dbReference type="Gene3D" id="3.30.1550.10">
    <property type="entry name" value="Ribosomal protein L11/L12, N-terminal domain"/>
    <property type="match status" value="1"/>
</dbReference>
<comment type="function">
    <text evidence="5 7">Forms part of the ribosomal stalk which helps the ribosome interact with GTP-bound translation factors.</text>
</comment>
<feature type="domain" description="Large ribosomal subunit protein uL11 C-terminal" evidence="8">
    <location>
        <begin position="83"/>
        <end position="151"/>
    </location>
</feature>
<evidence type="ECO:0000313" key="10">
    <source>
        <dbReference type="EMBL" id="ACU52793.1"/>
    </source>
</evidence>
<dbReference type="GO" id="GO:0006412">
    <property type="term" value="P:translation"/>
    <property type="evidence" value="ECO:0007669"/>
    <property type="project" value="UniProtKB-UniRule"/>
</dbReference>
<accession>C7LK31</accession>
<dbReference type="Proteomes" id="UP000008074">
    <property type="component" value="Chromosome"/>
</dbReference>
<dbReference type="PANTHER" id="PTHR11661:SF1">
    <property type="entry name" value="LARGE RIBOSOMAL SUBUNIT PROTEIN UL11M"/>
    <property type="match status" value="1"/>
</dbReference>
<dbReference type="AlphaFoldDB" id="C7LK31"/>
<sequence>MIFIKKIIIHFDMNKRILKKIKLQIKGGLANPAPPIGPALGAAGVNIMDFCKKFNSKTEEKKEKLLPVIITIYEDKNFDFIIKQPPISKQLLEICNLEKGSKEPNKIKVGKISWLKIKLIAKNKIIDMNCFNIKSAISMVAGTARSMGIEIF</sequence>
<reference evidence="10 11" key="1">
    <citation type="journal article" date="2009" name="Proc. Natl. Acad. Sci. U.S.A.">
        <title>Convergent evolution of metabolic roles in bacterial co-symbionts of insects.</title>
        <authorList>
            <person name="McCutcheon J.P."/>
            <person name="McDonald B.R."/>
            <person name="Moran N.A."/>
        </authorList>
    </citation>
    <scope>NUCLEOTIDE SEQUENCE [LARGE SCALE GENOMIC DNA]</scope>
    <source>
        <strain evidence="10 11">SMDSEM</strain>
    </source>
</reference>
<dbReference type="InterPro" id="IPR006519">
    <property type="entry name" value="Ribosomal_uL11_bac-typ"/>
</dbReference>
<dbReference type="SUPFAM" id="SSF46906">
    <property type="entry name" value="Ribosomal protein L11, C-terminal domain"/>
    <property type="match status" value="1"/>
</dbReference>
<dbReference type="STRING" id="595499.SMDSEM_065"/>
<organism evidence="10 11">
    <name type="scientific">Karelsulcia muelleri (strain SMDSEM)</name>
    <name type="common">Sulcia muelleri</name>
    <dbReference type="NCBI Taxonomy" id="595499"/>
    <lineage>
        <taxon>Bacteria</taxon>
        <taxon>Pseudomonadati</taxon>
        <taxon>Bacteroidota</taxon>
        <taxon>Flavobacteriia</taxon>
        <taxon>Flavobacteriales</taxon>
        <taxon>Candidatus Karelsulcia</taxon>
    </lineage>
</organism>
<evidence type="ECO:0000256" key="4">
    <source>
        <dbReference type="ARBA" id="ARBA00023274"/>
    </source>
</evidence>
<dbReference type="InterPro" id="IPR036769">
    <property type="entry name" value="Ribosomal_uL11_C_sf"/>
</dbReference>
<keyword evidence="2 5" id="KW-0488">Methylation</keyword>
<dbReference type="CDD" id="cd00349">
    <property type="entry name" value="Ribosomal_L11"/>
    <property type="match status" value="1"/>
</dbReference>